<accession>A0A2A6B8R0</accession>
<name>A0A2A6B8R0_PRIPA</name>
<dbReference type="EnsemblMetazoa" id="PPA43828.1">
    <property type="protein sequence ID" value="PPA43828.1"/>
    <property type="gene ID" value="WBGene00282197"/>
</dbReference>
<reference evidence="2" key="1">
    <citation type="journal article" date="2008" name="Nat. Genet.">
        <title>The Pristionchus pacificus genome provides a unique perspective on nematode lifestyle and parasitism.</title>
        <authorList>
            <person name="Dieterich C."/>
            <person name="Clifton S.W."/>
            <person name="Schuster L.N."/>
            <person name="Chinwalla A."/>
            <person name="Delehaunty K."/>
            <person name="Dinkelacker I."/>
            <person name="Fulton L."/>
            <person name="Fulton R."/>
            <person name="Godfrey J."/>
            <person name="Minx P."/>
            <person name="Mitreva M."/>
            <person name="Roeseler W."/>
            <person name="Tian H."/>
            <person name="Witte H."/>
            <person name="Yang S.P."/>
            <person name="Wilson R.K."/>
            <person name="Sommer R.J."/>
        </authorList>
    </citation>
    <scope>NUCLEOTIDE SEQUENCE [LARGE SCALE GENOMIC DNA]</scope>
    <source>
        <strain evidence="2">PS312</strain>
    </source>
</reference>
<proteinExistence type="predicted"/>
<reference evidence="1" key="2">
    <citation type="submission" date="2022-06" db="UniProtKB">
        <authorList>
            <consortium name="EnsemblMetazoa"/>
        </authorList>
    </citation>
    <scope>IDENTIFICATION</scope>
    <source>
        <strain evidence="1">PS312</strain>
    </source>
</reference>
<sequence length="298" mass="33326">MATVSEYAGRLPSPLLRISIDHLDKHDVIILIFLIVDDDWFDVLVVVREKGQTSASVLLINTLHALSHEVIDVKFCSYLSSVLSDRLEHTILAGGTQTPSLGDVSKDDQWLLTASLKIKKLFVMLAKSLEDSQKNVVLDAIFTIIENSATAYTSINPARMKEIISLVAKTNAMESDVRMPVLVTVIKGNGISVFLECMRARSDLGVILLNRLFAIVVDTGAFDYFKDIQRGDTPSVRQFCGMKAVENCCWTLKLVGSDPRVMENLQIATRDQRTYKKDIAIVLSKVEDFVVKREKKYN</sequence>
<accession>A0A8R1Z556</accession>
<gene>
    <name evidence="1" type="primary">WBGene00282197</name>
</gene>
<dbReference type="Proteomes" id="UP000005239">
    <property type="component" value="Unassembled WGS sequence"/>
</dbReference>
<organism evidence="1 2">
    <name type="scientific">Pristionchus pacificus</name>
    <name type="common">Parasitic nematode worm</name>
    <dbReference type="NCBI Taxonomy" id="54126"/>
    <lineage>
        <taxon>Eukaryota</taxon>
        <taxon>Metazoa</taxon>
        <taxon>Ecdysozoa</taxon>
        <taxon>Nematoda</taxon>
        <taxon>Chromadorea</taxon>
        <taxon>Rhabditida</taxon>
        <taxon>Rhabditina</taxon>
        <taxon>Diplogasteromorpha</taxon>
        <taxon>Diplogasteroidea</taxon>
        <taxon>Neodiplogasteridae</taxon>
        <taxon>Pristionchus</taxon>
    </lineage>
</organism>
<evidence type="ECO:0000313" key="2">
    <source>
        <dbReference type="Proteomes" id="UP000005239"/>
    </source>
</evidence>
<protein>
    <submittedName>
        <fullName evidence="1">Uncharacterized protein</fullName>
    </submittedName>
</protein>
<keyword evidence="2" id="KW-1185">Reference proteome</keyword>
<evidence type="ECO:0000313" key="1">
    <source>
        <dbReference type="EnsemblMetazoa" id="PPA43828.1"/>
    </source>
</evidence>
<dbReference type="AlphaFoldDB" id="A0A2A6B8R0"/>